<dbReference type="InterPro" id="IPR035940">
    <property type="entry name" value="CAP_sf"/>
</dbReference>
<dbReference type="EMBL" id="LSYV01000006">
    <property type="protein sequence ID" value="KXZ54142.1"/>
    <property type="molecule type" value="Genomic_DNA"/>
</dbReference>
<protein>
    <recommendedName>
        <fullName evidence="3">SCP domain-containing protein</fullName>
    </recommendedName>
</protein>
<organism evidence="1 2">
    <name type="scientific">Gonium pectorale</name>
    <name type="common">Green alga</name>
    <dbReference type="NCBI Taxonomy" id="33097"/>
    <lineage>
        <taxon>Eukaryota</taxon>
        <taxon>Viridiplantae</taxon>
        <taxon>Chlorophyta</taxon>
        <taxon>core chlorophytes</taxon>
        <taxon>Chlorophyceae</taxon>
        <taxon>CS clade</taxon>
        <taxon>Chlamydomonadales</taxon>
        <taxon>Volvocaceae</taxon>
        <taxon>Gonium</taxon>
    </lineage>
</organism>
<evidence type="ECO:0000313" key="2">
    <source>
        <dbReference type="Proteomes" id="UP000075714"/>
    </source>
</evidence>
<keyword evidence="2" id="KW-1185">Reference proteome</keyword>
<reference evidence="2" key="1">
    <citation type="journal article" date="2016" name="Nat. Commun.">
        <title>The Gonium pectorale genome demonstrates co-option of cell cycle regulation during the evolution of multicellularity.</title>
        <authorList>
            <person name="Hanschen E.R."/>
            <person name="Marriage T.N."/>
            <person name="Ferris P.J."/>
            <person name="Hamaji T."/>
            <person name="Toyoda A."/>
            <person name="Fujiyama A."/>
            <person name="Neme R."/>
            <person name="Noguchi H."/>
            <person name="Minakuchi Y."/>
            <person name="Suzuki M."/>
            <person name="Kawai-Toyooka H."/>
            <person name="Smith D.R."/>
            <person name="Sparks H."/>
            <person name="Anderson J."/>
            <person name="Bakaric R."/>
            <person name="Luria V."/>
            <person name="Karger A."/>
            <person name="Kirschner M.W."/>
            <person name="Durand P.M."/>
            <person name="Michod R.E."/>
            <person name="Nozaki H."/>
            <person name="Olson B.J."/>
        </authorList>
    </citation>
    <scope>NUCLEOTIDE SEQUENCE [LARGE SCALE GENOMIC DNA]</scope>
    <source>
        <strain evidence="2">NIES-2863</strain>
    </source>
</reference>
<gene>
    <name evidence="1" type="ORF">GPECTOR_5g241</name>
</gene>
<accession>A0A150GWQ5</accession>
<dbReference type="AlphaFoldDB" id="A0A150GWQ5"/>
<dbReference type="Gene3D" id="3.40.33.10">
    <property type="entry name" value="CAP"/>
    <property type="match status" value="1"/>
</dbReference>
<dbReference type="Proteomes" id="UP000075714">
    <property type="component" value="Unassembled WGS sequence"/>
</dbReference>
<comment type="caution">
    <text evidence="1">The sequence shown here is derived from an EMBL/GenBank/DDBJ whole genome shotgun (WGS) entry which is preliminary data.</text>
</comment>
<proteinExistence type="predicted"/>
<evidence type="ECO:0000313" key="1">
    <source>
        <dbReference type="EMBL" id="KXZ54142.1"/>
    </source>
</evidence>
<sequence length="118" mass="12438">MSGLSCYSSIQETLKNPPRGPLTQNAALTTVAVDHVNQMVIQNSMSGQFPGQATLQSRLMAAGYTPFSVTGVYGYGGSAFSVVSAIICPYGTTTSYLFACSFKDVGYHAGGQFYTLAL</sequence>
<evidence type="ECO:0008006" key="3">
    <source>
        <dbReference type="Google" id="ProtNLM"/>
    </source>
</evidence>
<name>A0A150GWQ5_GONPE</name>